<gene>
    <name evidence="2" type="ORF">Q3V37_17435</name>
</gene>
<sequence>MKALACTAPLHVLDNRKGKLEWLDASVYQMSEIALHTIDQVAIAMDFDTGAGHRKVIERTVPFIAAQAPFRSPEEHAQVASWVLDSLVNVGTVDRSFQRVYGQVNANGEYIRLRFEFKLLVELAAPNGEIYLRATDEAINVLVGALDTDIESAQIAAEVKLENLISRGRLADARLAAEQARYRSVQFGEALRSRLEATRRDVRTVDWERDIPQLLAEALDHIQGRYQVENAILKNITAARDDAEDPQRKSQAADLVDIVADCIRRHTQLQTRLLSARMMFRAEQDRQLFAGRPQRAAPDLYGQLLEPILGLTIEDARGPLESYFAASAGPRPPTLPSLSSLIDVLIRPPSEHDSLRSAVPEPDLLPPRESGGYTNEQWDTVDHLLNATSEPRLLSELLAQLEEAEPDLHRLLALRAVQAVSPSVTSSIRHGRQRLLIAVPAGRELVAVAGGIGGDDLIVANATVVEVGDDE</sequence>
<protein>
    <submittedName>
        <fullName evidence="2">Uncharacterized protein</fullName>
    </submittedName>
</protein>
<keyword evidence="3" id="KW-1185">Reference proteome</keyword>
<dbReference type="AlphaFoldDB" id="A0AAJ6HRY4"/>
<dbReference type="EMBL" id="CP130472">
    <property type="protein sequence ID" value="WLS43204.1"/>
    <property type="molecule type" value="Genomic_DNA"/>
</dbReference>
<dbReference type="KEGG" id="mprn:Q3V37_17435"/>
<evidence type="ECO:0000256" key="1">
    <source>
        <dbReference type="SAM" id="MobiDB-lite"/>
    </source>
</evidence>
<proteinExistence type="predicted"/>
<organism evidence="2 3">
    <name type="scientific">Micromonospora profundi</name>
    <dbReference type="NCBI Taxonomy" id="1420889"/>
    <lineage>
        <taxon>Bacteria</taxon>
        <taxon>Bacillati</taxon>
        <taxon>Actinomycetota</taxon>
        <taxon>Actinomycetes</taxon>
        <taxon>Micromonosporales</taxon>
        <taxon>Micromonosporaceae</taxon>
        <taxon>Micromonospora</taxon>
    </lineage>
</organism>
<name>A0AAJ6HRY4_9ACTN</name>
<feature type="region of interest" description="Disordered" evidence="1">
    <location>
        <begin position="352"/>
        <end position="373"/>
    </location>
</feature>
<dbReference type="Proteomes" id="UP001235874">
    <property type="component" value="Chromosome"/>
</dbReference>
<evidence type="ECO:0000313" key="3">
    <source>
        <dbReference type="Proteomes" id="UP001235874"/>
    </source>
</evidence>
<dbReference type="RefSeq" id="WP_306270581.1">
    <property type="nucleotide sequence ID" value="NZ_CP130472.1"/>
</dbReference>
<reference evidence="2 3" key="1">
    <citation type="submission" date="2023-07" db="EMBL/GenBank/DDBJ databases">
        <title>Micromonospora profundi TRM 95458 converts glycerol to a new osmotic compound.</title>
        <authorList>
            <person name="Lu D."/>
        </authorList>
    </citation>
    <scope>NUCLEOTIDE SEQUENCE [LARGE SCALE GENOMIC DNA]</scope>
    <source>
        <strain evidence="2 3">TRM95458</strain>
    </source>
</reference>
<evidence type="ECO:0000313" key="2">
    <source>
        <dbReference type="EMBL" id="WLS43204.1"/>
    </source>
</evidence>
<accession>A0AAJ6HRY4</accession>